<dbReference type="GO" id="GO:0003887">
    <property type="term" value="F:DNA-directed DNA polymerase activity"/>
    <property type="evidence" value="ECO:0007669"/>
    <property type="project" value="UniProtKB-EC"/>
</dbReference>
<reference evidence="1" key="1">
    <citation type="submission" date="2018-06" db="EMBL/GenBank/DDBJ databases">
        <authorList>
            <person name="Zhirakovskaya E."/>
        </authorList>
    </citation>
    <scope>NUCLEOTIDE SEQUENCE</scope>
</reference>
<evidence type="ECO:0000313" key="1">
    <source>
        <dbReference type="EMBL" id="VAV84138.1"/>
    </source>
</evidence>
<accession>A0A3B0R8E4</accession>
<dbReference type="GO" id="GO:0008408">
    <property type="term" value="F:3'-5' exonuclease activity"/>
    <property type="evidence" value="ECO:0007669"/>
    <property type="project" value="InterPro"/>
</dbReference>
<keyword evidence="1" id="KW-0808">Transferase</keyword>
<organism evidence="1">
    <name type="scientific">hydrothermal vent metagenome</name>
    <dbReference type="NCBI Taxonomy" id="652676"/>
    <lineage>
        <taxon>unclassified sequences</taxon>
        <taxon>metagenomes</taxon>
        <taxon>ecological metagenomes</taxon>
    </lineage>
</organism>
<dbReference type="EMBL" id="UOEA01000060">
    <property type="protein sequence ID" value="VAV84138.1"/>
    <property type="molecule type" value="Genomic_DNA"/>
</dbReference>
<protein>
    <submittedName>
        <fullName evidence="1">DNA polymerase III delta prime subunit</fullName>
        <ecNumber evidence="1">2.7.7.7</ecNumber>
    </submittedName>
</protein>
<dbReference type="AlphaFoldDB" id="A0A3B0R8E4"/>
<dbReference type="PANTHER" id="PTHR11669:SF8">
    <property type="entry name" value="DNA POLYMERASE III SUBUNIT DELTA"/>
    <property type="match status" value="1"/>
</dbReference>
<dbReference type="InterPro" id="IPR004622">
    <property type="entry name" value="DNA_pol_HolB"/>
</dbReference>
<dbReference type="SUPFAM" id="SSF52540">
    <property type="entry name" value="P-loop containing nucleoside triphosphate hydrolases"/>
    <property type="match status" value="1"/>
</dbReference>
<name>A0A3B0R8E4_9ZZZZ</name>
<dbReference type="EC" id="2.7.7.7" evidence="1"/>
<dbReference type="InterPro" id="IPR050238">
    <property type="entry name" value="DNA_Rep/Repair_Clamp_Loader"/>
</dbReference>
<dbReference type="GO" id="GO:0006261">
    <property type="term" value="P:DNA-templated DNA replication"/>
    <property type="evidence" value="ECO:0007669"/>
    <property type="project" value="TreeGrafter"/>
</dbReference>
<proteinExistence type="predicted"/>
<dbReference type="InterPro" id="IPR027417">
    <property type="entry name" value="P-loop_NTPase"/>
</dbReference>
<sequence length="329" mass="35583">MSLVRFGDISGNLKVRTLLQRAIERDRVAHAYLFAGPPGVGKFAAARAMAAALNCEDYAGDSCGECSSCRAMAEGAHLNYIEVEPEKGLLKIDKIRELQKILSYRLERGHRVVVLNGAEHLVRGAANAFLKTLEEPTAGSTIILISASPDSLLPTILSRSQRVNFRPLGVSEVVAELGDYDLSGEQKKAAAMLSGGSITRAKEALDRGVFARRAELFERFASLGSKNGAEILDAAALLAKDAEILELLELLKGWYRDRIVDGYGCGDFVVNRDILKGGGPGTYNAVKGFTRAYAAIEEARVNITPPRYGNKALTIETMLMTLRAVEASH</sequence>
<keyword evidence="1" id="KW-0548">Nucleotidyltransferase</keyword>
<dbReference type="Gene3D" id="3.40.50.300">
    <property type="entry name" value="P-loop containing nucleotide triphosphate hydrolases"/>
    <property type="match status" value="1"/>
</dbReference>
<dbReference type="PANTHER" id="PTHR11669">
    <property type="entry name" value="REPLICATION FACTOR C / DNA POLYMERASE III GAMMA-TAU SUBUNIT"/>
    <property type="match status" value="1"/>
</dbReference>
<dbReference type="Pfam" id="PF13177">
    <property type="entry name" value="DNA_pol3_delta2"/>
    <property type="match status" value="1"/>
</dbReference>
<gene>
    <name evidence="1" type="ORF">MNBD_DELTA01-767</name>
</gene>
<dbReference type="NCBIfam" id="TIGR00678">
    <property type="entry name" value="holB"/>
    <property type="match status" value="1"/>
</dbReference>